<dbReference type="RefSeq" id="XP_018022879.1">
    <property type="nucleotide sequence ID" value="XM_018167390.2"/>
</dbReference>
<evidence type="ECO:0000313" key="3">
    <source>
        <dbReference type="Proteomes" id="UP000694843"/>
    </source>
</evidence>
<dbReference type="KEGG" id="hazt:108678895"/>
<evidence type="ECO:0000313" key="4">
    <source>
        <dbReference type="RefSeq" id="XP_018022879.1"/>
    </source>
</evidence>
<protein>
    <submittedName>
        <fullName evidence="4">Uncharacterized protein LOC108678895</fullName>
    </submittedName>
</protein>
<dbReference type="CDD" id="cd00037">
    <property type="entry name" value="CLECT"/>
    <property type="match status" value="1"/>
</dbReference>
<dbReference type="InterPro" id="IPR016186">
    <property type="entry name" value="C-type_lectin-like/link_sf"/>
</dbReference>
<feature type="chain" id="PRO_5033980395" evidence="1">
    <location>
        <begin position="17"/>
        <end position="234"/>
    </location>
</feature>
<accession>A0A8B7P9Q0</accession>
<dbReference type="AlphaFoldDB" id="A0A8B7P9Q0"/>
<dbReference type="Proteomes" id="UP000694843">
    <property type="component" value="Unplaced"/>
</dbReference>
<proteinExistence type="predicted"/>
<feature type="domain" description="C-type lectin" evidence="2">
    <location>
        <begin position="100"/>
        <end position="226"/>
    </location>
</feature>
<dbReference type="SUPFAM" id="SSF56436">
    <property type="entry name" value="C-type lectin-like"/>
    <property type="match status" value="1"/>
</dbReference>
<organism evidence="3 4">
    <name type="scientific">Hyalella azteca</name>
    <name type="common">Amphipod</name>
    <dbReference type="NCBI Taxonomy" id="294128"/>
    <lineage>
        <taxon>Eukaryota</taxon>
        <taxon>Metazoa</taxon>
        <taxon>Ecdysozoa</taxon>
        <taxon>Arthropoda</taxon>
        <taxon>Crustacea</taxon>
        <taxon>Multicrustacea</taxon>
        <taxon>Malacostraca</taxon>
        <taxon>Eumalacostraca</taxon>
        <taxon>Peracarida</taxon>
        <taxon>Amphipoda</taxon>
        <taxon>Senticaudata</taxon>
        <taxon>Talitrida</taxon>
        <taxon>Talitroidea</taxon>
        <taxon>Hyalellidae</taxon>
        <taxon>Hyalella</taxon>
    </lineage>
</organism>
<dbReference type="SMART" id="SM00034">
    <property type="entry name" value="CLECT"/>
    <property type="match status" value="1"/>
</dbReference>
<keyword evidence="1" id="KW-0732">Signal</keyword>
<reference evidence="4" key="1">
    <citation type="submission" date="2025-08" db="UniProtKB">
        <authorList>
            <consortium name="RefSeq"/>
        </authorList>
    </citation>
    <scope>IDENTIFICATION</scope>
    <source>
        <tissue evidence="4">Whole organism</tissue>
    </source>
</reference>
<dbReference type="Gene3D" id="3.10.100.10">
    <property type="entry name" value="Mannose-Binding Protein A, subunit A"/>
    <property type="match status" value="1"/>
</dbReference>
<dbReference type="InterPro" id="IPR016187">
    <property type="entry name" value="CTDL_fold"/>
</dbReference>
<dbReference type="GeneID" id="108678895"/>
<dbReference type="InterPro" id="IPR001304">
    <property type="entry name" value="C-type_lectin-like"/>
</dbReference>
<feature type="signal peptide" evidence="1">
    <location>
        <begin position="1"/>
        <end position="16"/>
    </location>
</feature>
<name>A0A8B7P9Q0_HYAAZ</name>
<evidence type="ECO:0000256" key="1">
    <source>
        <dbReference type="SAM" id="SignalP"/>
    </source>
</evidence>
<evidence type="ECO:0000259" key="2">
    <source>
        <dbReference type="SMART" id="SM00034"/>
    </source>
</evidence>
<gene>
    <name evidence="4" type="primary">LOC108678895</name>
</gene>
<keyword evidence="3" id="KW-1185">Reference proteome</keyword>
<sequence length="234" mass="26024">MLRKLRVLLMLGGALAIIVRKPGSPAVTIRHTGLTIATGRAYAEFLGITQCQCEVKCVVNPSVCKGFSYDADATCRHIDHYELGTPRNGSTYVYYLPLGLPAGTIKREDGLYYLYNNSQAFTLDQARQTCLDKPGFRLAQAKTKQTADIFRNIHWYGDFYIGLTRLSNGSLVWMDGSPLQVGVLAANEPTDYATGVTAVMVYYGGIFSGVYYRHEMPSKSHGYLCQANYDDMPW</sequence>